<gene>
    <name evidence="3" type="ORF">SAMN05444410_11838</name>
</gene>
<keyword evidence="4" id="KW-1185">Reference proteome</keyword>
<evidence type="ECO:0000313" key="4">
    <source>
        <dbReference type="Proteomes" id="UP000198711"/>
    </source>
</evidence>
<reference evidence="3 4" key="1">
    <citation type="submission" date="2016-10" db="EMBL/GenBank/DDBJ databases">
        <authorList>
            <person name="Varghese N."/>
            <person name="Submissions S."/>
        </authorList>
    </citation>
    <scope>NUCLEOTIDE SEQUENCE [LARGE SCALE GENOMIC DNA]</scope>
    <source>
        <strain evidence="3 4">DSM 25353</strain>
    </source>
</reference>
<dbReference type="InterPro" id="IPR025295">
    <property type="entry name" value="eCIS_core_dom"/>
</dbReference>
<comment type="caution">
    <text evidence="3">The sequence shown here is derived from an EMBL/GenBank/DDBJ whole genome shotgun (WGS) entry which is preliminary data.</text>
</comment>
<dbReference type="EMBL" id="FNNO01000018">
    <property type="protein sequence ID" value="SDX51097.1"/>
    <property type="molecule type" value="Genomic_DNA"/>
</dbReference>
<feature type="region of interest" description="Disordered" evidence="1">
    <location>
        <begin position="1"/>
        <end position="104"/>
    </location>
</feature>
<feature type="domain" description="eCIS core" evidence="2">
    <location>
        <begin position="119"/>
        <end position="195"/>
    </location>
</feature>
<feature type="compositionally biased region" description="Basic and acidic residues" evidence="1">
    <location>
        <begin position="53"/>
        <end position="96"/>
    </location>
</feature>
<accession>A0A8X8LF46</accession>
<sequence length="399" mass="43547">MATIFKRRRRRSITANEGKFFKKENTQEQSFFSGADHDGFFQPQPQTQQVQRKCAECENEEKKAQRMTDDKKEEDKTVHRETDKKEDDDKKLHRQADGAATASGGAASYVHSLNGKGSPLPASTKQFFQQRMGVDFSQVAIHTEKEASDSAKAINAKAYTVGNHIVFKEGQYAPDTYEGKKLLAHELTHVVQQAGAIMRKVNPVIHEDDDKTALRPVSGKGTLTDNKTNNGTSADVSAQTTANYDHGTFTTANATSTRATGCSDCGSAPCATMSGVMISVFHAHPVIAPPVMPPGLTPCQQLRVQHFINNVLMPHERQHVAAFNTYNGTVRTPFTVTACHTDQGLSDALLPLHNSIDASRIAAANALSDALDPFNTTIDIDCQEPKAPASPSPKKQQKK</sequence>
<evidence type="ECO:0000313" key="3">
    <source>
        <dbReference type="EMBL" id="SDX51097.1"/>
    </source>
</evidence>
<feature type="region of interest" description="Disordered" evidence="1">
    <location>
        <begin position="212"/>
        <end position="235"/>
    </location>
</feature>
<dbReference type="Proteomes" id="UP000198711">
    <property type="component" value="Unassembled WGS sequence"/>
</dbReference>
<organism evidence="3 4">
    <name type="scientific">Hydrobacter penzbergensis</name>
    <dbReference type="NCBI Taxonomy" id="1235997"/>
    <lineage>
        <taxon>Bacteria</taxon>
        <taxon>Pseudomonadati</taxon>
        <taxon>Bacteroidota</taxon>
        <taxon>Chitinophagia</taxon>
        <taxon>Chitinophagales</taxon>
        <taxon>Chitinophagaceae</taxon>
        <taxon>Hydrobacter</taxon>
    </lineage>
</organism>
<dbReference type="AlphaFoldDB" id="A0A8X8LF46"/>
<feature type="compositionally biased region" description="Polar residues" evidence="1">
    <location>
        <begin position="221"/>
        <end position="235"/>
    </location>
</feature>
<evidence type="ECO:0000259" key="2">
    <source>
        <dbReference type="Pfam" id="PF13699"/>
    </source>
</evidence>
<dbReference type="Pfam" id="PF13699">
    <property type="entry name" value="eCIS_core"/>
    <property type="match status" value="1"/>
</dbReference>
<proteinExistence type="predicted"/>
<dbReference type="RefSeq" id="WP_092726465.1">
    <property type="nucleotide sequence ID" value="NZ_FNNO01000018.1"/>
</dbReference>
<feature type="compositionally biased region" description="Basic residues" evidence="1">
    <location>
        <begin position="1"/>
        <end position="12"/>
    </location>
</feature>
<protein>
    <recommendedName>
        <fullName evidence="2">eCIS core domain-containing protein</fullName>
    </recommendedName>
</protein>
<evidence type="ECO:0000256" key="1">
    <source>
        <dbReference type="SAM" id="MobiDB-lite"/>
    </source>
</evidence>
<feature type="compositionally biased region" description="Low complexity" evidence="1">
    <location>
        <begin position="42"/>
        <end position="51"/>
    </location>
</feature>
<name>A0A8X8LF46_9BACT</name>